<comment type="caution">
    <text evidence="6">Lacks conserved residue(s) required for the propagation of feature annotation.</text>
</comment>
<reference evidence="8 9" key="1">
    <citation type="submission" date="2018-08" db="EMBL/GenBank/DDBJ databases">
        <title>Lysobacter weifangensis sp. nov., a new member of the family 'Xanthomonadaceae', isolated from soil in a farmland.</title>
        <authorList>
            <person name="Zhao H."/>
        </authorList>
    </citation>
    <scope>NUCLEOTIDE SEQUENCE [LARGE SCALE GENOMIC DNA]</scope>
    <source>
        <strain evidence="8 9">WF-2</strain>
    </source>
</reference>
<feature type="domain" description="MobA-like NTP transferase" evidence="7">
    <location>
        <begin position="16"/>
        <end position="157"/>
    </location>
</feature>
<feature type="binding site" evidence="6">
    <location>
        <position position="76"/>
    </location>
    <ligand>
        <name>GTP</name>
        <dbReference type="ChEBI" id="CHEBI:37565"/>
    </ligand>
</feature>
<dbReference type="OrthoDB" id="9788394at2"/>
<comment type="cofactor">
    <cofactor evidence="6">
        <name>Mg(2+)</name>
        <dbReference type="ChEBI" id="CHEBI:18420"/>
    </cofactor>
</comment>
<protein>
    <recommendedName>
        <fullName evidence="6">Molybdenum cofactor guanylyltransferase</fullName>
        <shortName evidence="6">MoCo guanylyltransferase</shortName>
        <ecNumber evidence="6">2.7.7.77</ecNumber>
    </recommendedName>
    <alternativeName>
        <fullName evidence="6">GTP:molybdopterin guanylyltransferase</fullName>
    </alternativeName>
    <alternativeName>
        <fullName evidence="6">Mo-MPT guanylyltransferase</fullName>
    </alternativeName>
    <alternativeName>
        <fullName evidence="6">Molybdopterin guanylyltransferase</fullName>
    </alternativeName>
    <alternativeName>
        <fullName evidence="6">Molybdopterin-guanine dinucleotide synthase</fullName>
        <shortName evidence="6">MGD synthase</shortName>
    </alternativeName>
</protein>
<dbReference type="AlphaFoldDB" id="A0A372DNT0"/>
<dbReference type="InterPro" id="IPR029044">
    <property type="entry name" value="Nucleotide-diphossugar_trans"/>
</dbReference>
<feature type="binding site" evidence="6">
    <location>
        <begin position="17"/>
        <end position="19"/>
    </location>
    <ligand>
        <name>GTP</name>
        <dbReference type="ChEBI" id="CHEBI:37565"/>
    </ligand>
</feature>
<dbReference type="InterPro" id="IPR013482">
    <property type="entry name" value="Molybde_CF_guanTrfase"/>
</dbReference>
<keyword evidence="2 6" id="KW-0547">Nucleotide-binding</keyword>
<feature type="binding site" evidence="6">
    <location>
        <position position="105"/>
    </location>
    <ligand>
        <name>Mg(2+)</name>
        <dbReference type="ChEBI" id="CHEBI:18420"/>
    </ligand>
</feature>
<organism evidence="8 9">
    <name type="scientific">Cognatiluteimonas weifangensis</name>
    <dbReference type="NCBI Taxonomy" id="2303539"/>
    <lineage>
        <taxon>Bacteria</taxon>
        <taxon>Pseudomonadati</taxon>
        <taxon>Pseudomonadota</taxon>
        <taxon>Gammaproteobacteria</taxon>
        <taxon>Lysobacterales</taxon>
        <taxon>Lysobacteraceae</taxon>
        <taxon>Cognatiluteimonas</taxon>
    </lineage>
</organism>
<keyword evidence="3 6" id="KW-0460">Magnesium</keyword>
<dbReference type="Proteomes" id="UP000262917">
    <property type="component" value="Unassembled WGS sequence"/>
</dbReference>
<dbReference type="GO" id="GO:0046872">
    <property type="term" value="F:metal ion binding"/>
    <property type="evidence" value="ECO:0007669"/>
    <property type="project" value="UniProtKB-KW"/>
</dbReference>
<evidence type="ECO:0000256" key="6">
    <source>
        <dbReference type="HAMAP-Rule" id="MF_00316"/>
    </source>
</evidence>
<dbReference type="EC" id="2.7.7.77" evidence="6"/>
<dbReference type="Gene3D" id="3.90.550.10">
    <property type="entry name" value="Spore Coat Polysaccharide Biosynthesis Protein SpsA, Chain A"/>
    <property type="match status" value="1"/>
</dbReference>
<name>A0A372DNT0_9GAMM</name>
<evidence type="ECO:0000259" key="7">
    <source>
        <dbReference type="Pfam" id="PF12804"/>
    </source>
</evidence>
<dbReference type="InterPro" id="IPR025877">
    <property type="entry name" value="MobA-like_NTP_Trfase"/>
</dbReference>
<dbReference type="GO" id="GO:0005525">
    <property type="term" value="F:GTP binding"/>
    <property type="evidence" value="ECO:0007669"/>
    <property type="project" value="UniProtKB-UniRule"/>
</dbReference>
<comment type="catalytic activity">
    <reaction evidence="6">
        <text>Mo-molybdopterin + GTP + H(+) = Mo-molybdopterin guanine dinucleotide + diphosphate</text>
        <dbReference type="Rhea" id="RHEA:34243"/>
        <dbReference type="ChEBI" id="CHEBI:15378"/>
        <dbReference type="ChEBI" id="CHEBI:33019"/>
        <dbReference type="ChEBI" id="CHEBI:37565"/>
        <dbReference type="ChEBI" id="CHEBI:71302"/>
        <dbReference type="ChEBI" id="CHEBI:71310"/>
        <dbReference type="EC" id="2.7.7.77"/>
    </reaction>
</comment>
<dbReference type="Pfam" id="PF12804">
    <property type="entry name" value="NTP_transf_3"/>
    <property type="match status" value="1"/>
</dbReference>
<dbReference type="SUPFAM" id="SSF53448">
    <property type="entry name" value="Nucleotide-diphospho-sugar transferases"/>
    <property type="match status" value="1"/>
</dbReference>
<keyword evidence="5 6" id="KW-0501">Molybdenum cofactor biosynthesis</keyword>
<comment type="subcellular location">
    <subcellularLocation>
        <location evidence="6">Cytoplasm</location>
    </subcellularLocation>
</comment>
<evidence type="ECO:0000256" key="4">
    <source>
        <dbReference type="ARBA" id="ARBA00023134"/>
    </source>
</evidence>
<dbReference type="GO" id="GO:0009085">
    <property type="term" value="P:lysine biosynthetic process"/>
    <property type="evidence" value="ECO:0007669"/>
    <property type="project" value="TreeGrafter"/>
</dbReference>
<evidence type="ECO:0000313" key="8">
    <source>
        <dbReference type="EMBL" id="RFP61186.1"/>
    </source>
</evidence>
<dbReference type="HAMAP" id="MF_00316">
    <property type="entry name" value="MobA"/>
    <property type="match status" value="1"/>
</dbReference>
<dbReference type="GO" id="GO:0005737">
    <property type="term" value="C:cytoplasm"/>
    <property type="evidence" value="ECO:0007669"/>
    <property type="project" value="UniProtKB-SubCell"/>
</dbReference>
<evidence type="ECO:0000313" key="9">
    <source>
        <dbReference type="Proteomes" id="UP000262917"/>
    </source>
</evidence>
<comment type="function">
    <text evidence="6">Transfers a GMP moiety from GTP to Mo-molybdopterin (Mo-MPT) cofactor (Moco or molybdenum cofactor) to form Mo-molybdopterin guanine dinucleotide (Mo-MGD) cofactor.</text>
</comment>
<keyword evidence="1 6" id="KW-0808">Transferase</keyword>
<sequence>MAGQASSASRDLTLGILAGGRGTRLGGCDKAWLTREGVPQVLRWQRRFADVVGAVLVSANTDPGRYAAHGLQVVADRAPAGGPLAGLEALAQACASPWLLTLPVDLVEVDACLLPTLRAAASANGAFAADDDGPQPLVALWRVAALRAAAPRALQAGALAVHALQAGLGMACARCAGVRFGNLNTPDDLQAAGVTPR</sequence>
<evidence type="ECO:0000256" key="2">
    <source>
        <dbReference type="ARBA" id="ARBA00022741"/>
    </source>
</evidence>
<keyword evidence="4 6" id="KW-0342">GTP-binding</keyword>
<keyword evidence="8" id="KW-0548">Nucleotidyltransferase</keyword>
<keyword evidence="6" id="KW-0963">Cytoplasm</keyword>
<comment type="domain">
    <text evidence="6">The N-terminal domain determines nucleotide recognition and specific binding, while the C-terminal domain determines the specific binding to the target protein.</text>
</comment>
<dbReference type="GO" id="GO:0019877">
    <property type="term" value="P:diaminopimelate biosynthetic process"/>
    <property type="evidence" value="ECO:0007669"/>
    <property type="project" value="TreeGrafter"/>
</dbReference>
<accession>A0A372DNT0</accession>
<comment type="caution">
    <text evidence="8">The sequence shown here is derived from an EMBL/GenBank/DDBJ whole genome shotgun (WGS) entry which is preliminary data.</text>
</comment>
<feature type="binding site" evidence="6">
    <location>
        <position position="30"/>
    </location>
    <ligand>
        <name>GTP</name>
        <dbReference type="ChEBI" id="CHEBI:37565"/>
    </ligand>
</feature>
<evidence type="ECO:0000256" key="3">
    <source>
        <dbReference type="ARBA" id="ARBA00022842"/>
    </source>
</evidence>
<dbReference type="PANTHER" id="PTHR19136:SF52">
    <property type="entry name" value="2,3,4,5-TETRAHYDROPYRIDINE-2,6-DICARBOXYLATE N-SUCCINYLTRANSFERASE"/>
    <property type="match status" value="1"/>
</dbReference>
<dbReference type="GO" id="GO:0006777">
    <property type="term" value="P:Mo-molybdopterin cofactor biosynthetic process"/>
    <property type="evidence" value="ECO:0007669"/>
    <property type="project" value="UniProtKB-KW"/>
</dbReference>
<comment type="similarity">
    <text evidence="6">Belongs to the MobA family.</text>
</comment>
<evidence type="ECO:0000256" key="1">
    <source>
        <dbReference type="ARBA" id="ARBA00022679"/>
    </source>
</evidence>
<dbReference type="GO" id="GO:0061603">
    <property type="term" value="F:molybdenum cofactor guanylyltransferase activity"/>
    <property type="evidence" value="ECO:0007669"/>
    <property type="project" value="UniProtKB-EC"/>
</dbReference>
<feature type="binding site" evidence="6">
    <location>
        <position position="105"/>
    </location>
    <ligand>
        <name>GTP</name>
        <dbReference type="ChEBI" id="CHEBI:37565"/>
    </ligand>
</feature>
<evidence type="ECO:0000256" key="5">
    <source>
        <dbReference type="ARBA" id="ARBA00023150"/>
    </source>
</evidence>
<keyword evidence="6" id="KW-0479">Metal-binding</keyword>
<keyword evidence="9" id="KW-1185">Reference proteome</keyword>
<dbReference type="EMBL" id="QVPD01000004">
    <property type="protein sequence ID" value="RFP61186.1"/>
    <property type="molecule type" value="Genomic_DNA"/>
</dbReference>
<comment type="subunit">
    <text evidence="6">Monomer.</text>
</comment>
<gene>
    <name evidence="6" type="primary">mobA</name>
    <name evidence="8" type="ORF">D0Y53_05535</name>
</gene>
<dbReference type="PANTHER" id="PTHR19136">
    <property type="entry name" value="MOLYBDENUM COFACTOR GUANYLYLTRANSFERASE"/>
    <property type="match status" value="1"/>
</dbReference>
<proteinExistence type="inferred from homology"/>
<dbReference type="RefSeq" id="WP_117202211.1">
    <property type="nucleotide sequence ID" value="NZ_JBHTBK010000001.1"/>
</dbReference>